<protein>
    <submittedName>
        <fullName evidence="2">Helix-turn-helix</fullName>
    </submittedName>
</protein>
<dbReference type="CDD" id="cd00093">
    <property type="entry name" value="HTH_XRE"/>
    <property type="match status" value="1"/>
</dbReference>
<dbReference type="GO" id="GO:0003677">
    <property type="term" value="F:DNA binding"/>
    <property type="evidence" value="ECO:0007669"/>
    <property type="project" value="InterPro"/>
</dbReference>
<proteinExistence type="predicted"/>
<evidence type="ECO:0000313" key="2">
    <source>
        <dbReference type="EMBL" id="SHM99706.1"/>
    </source>
</evidence>
<dbReference type="EMBL" id="FRBK01000017">
    <property type="protein sequence ID" value="SHM99706.1"/>
    <property type="molecule type" value="Genomic_DNA"/>
</dbReference>
<dbReference type="SMART" id="SM00530">
    <property type="entry name" value="HTH_XRE"/>
    <property type="match status" value="1"/>
</dbReference>
<dbReference type="Gene3D" id="1.10.260.40">
    <property type="entry name" value="lambda repressor-like DNA-binding domains"/>
    <property type="match status" value="1"/>
</dbReference>
<dbReference type="AlphaFoldDB" id="A0A9X8N4X9"/>
<feature type="domain" description="HTH cro/C1-type" evidence="1">
    <location>
        <begin position="7"/>
        <end position="61"/>
    </location>
</feature>
<sequence>MFDPQVMKVRREDLHMTRNELAKRVGVCRDSIKNWETGQNVPGVDAFVRWTAVLDIPFDEAIAYPMDTATFGEVVAAEMFRKKGLIKNG</sequence>
<dbReference type="SUPFAM" id="SSF47413">
    <property type="entry name" value="lambda repressor-like DNA-binding domains"/>
    <property type="match status" value="1"/>
</dbReference>
<evidence type="ECO:0000259" key="1">
    <source>
        <dbReference type="PROSITE" id="PS50943"/>
    </source>
</evidence>
<accession>A0A9X8N4X9</accession>
<organism evidence="2 3">
    <name type="scientific">Streptomyces yunnanensis</name>
    <dbReference type="NCBI Taxonomy" id="156453"/>
    <lineage>
        <taxon>Bacteria</taxon>
        <taxon>Bacillati</taxon>
        <taxon>Actinomycetota</taxon>
        <taxon>Actinomycetes</taxon>
        <taxon>Kitasatosporales</taxon>
        <taxon>Streptomycetaceae</taxon>
        <taxon>Streptomyces</taxon>
    </lineage>
</organism>
<reference evidence="3" key="1">
    <citation type="submission" date="2016-11" db="EMBL/GenBank/DDBJ databases">
        <authorList>
            <person name="Jaros S."/>
            <person name="Januszkiewicz K."/>
            <person name="Wedrychowicz H."/>
        </authorList>
    </citation>
    <scope>NUCLEOTIDE SEQUENCE [LARGE SCALE GENOMIC DNA]</scope>
    <source>
        <strain evidence="3">CGMCC 4.3555</strain>
    </source>
</reference>
<name>A0A9X8N4X9_9ACTN</name>
<dbReference type="InterPro" id="IPR010982">
    <property type="entry name" value="Lambda_DNA-bd_dom_sf"/>
</dbReference>
<comment type="caution">
    <text evidence="2">The sequence shown here is derived from an EMBL/GenBank/DDBJ whole genome shotgun (WGS) entry which is preliminary data.</text>
</comment>
<evidence type="ECO:0000313" key="3">
    <source>
        <dbReference type="Proteomes" id="UP000184388"/>
    </source>
</evidence>
<dbReference type="RefSeq" id="WP_073447707.1">
    <property type="nucleotide sequence ID" value="NZ_FRBK01000017.1"/>
</dbReference>
<dbReference type="Pfam" id="PF01381">
    <property type="entry name" value="HTH_3"/>
    <property type="match status" value="1"/>
</dbReference>
<dbReference type="PROSITE" id="PS50943">
    <property type="entry name" value="HTH_CROC1"/>
    <property type="match status" value="1"/>
</dbReference>
<dbReference type="InterPro" id="IPR001387">
    <property type="entry name" value="Cro/C1-type_HTH"/>
</dbReference>
<dbReference type="Proteomes" id="UP000184388">
    <property type="component" value="Unassembled WGS sequence"/>
</dbReference>
<gene>
    <name evidence="2" type="ORF">SAMN05216268_117101</name>
</gene>